<proteinExistence type="predicted"/>
<reference evidence="1 2" key="1">
    <citation type="submission" date="2016-10" db="EMBL/GenBank/DDBJ databases">
        <authorList>
            <person name="Varghese N."/>
            <person name="Submissions S."/>
        </authorList>
    </citation>
    <scope>NUCLEOTIDE SEQUENCE [LARGE SCALE GENOMIC DNA]</scope>
    <source>
        <strain evidence="1 2">WG10</strain>
    </source>
</reference>
<accession>A0A1G6TPL4</accession>
<dbReference type="EMBL" id="FMYT01000049">
    <property type="protein sequence ID" value="SDD30426.1"/>
    <property type="molecule type" value="Genomic_DNA"/>
</dbReference>
<name>A0A1G6TPL4_9FIRM</name>
<dbReference type="AlphaFoldDB" id="A0A1G6TPL4"/>
<gene>
    <name evidence="1" type="ORF">SAMN04488597_1494</name>
</gene>
<dbReference type="Proteomes" id="UP000324896">
    <property type="component" value="Unassembled WGS sequence"/>
</dbReference>
<organism evidence="1 2">
    <name type="scientific">Halanaerobium congolense</name>
    <dbReference type="NCBI Taxonomy" id="54121"/>
    <lineage>
        <taxon>Bacteria</taxon>
        <taxon>Bacillati</taxon>
        <taxon>Bacillota</taxon>
        <taxon>Clostridia</taxon>
        <taxon>Halanaerobiales</taxon>
        <taxon>Halanaerobiaceae</taxon>
        <taxon>Halanaerobium</taxon>
    </lineage>
</organism>
<protein>
    <submittedName>
        <fullName evidence="1">Uncharacterized protein</fullName>
    </submittedName>
</protein>
<evidence type="ECO:0000313" key="2">
    <source>
        <dbReference type="Proteomes" id="UP000324896"/>
    </source>
</evidence>
<evidence type="ECO:0000313" key="1">
    <source>
        <dbReference type="EMBL" id="SDD30426.1"/>
    </source>
</evidence>
<sequence length="52" mass="6159">MSLYSEINPNKRKELQNHAGHQLVITNYEEETTIECKDCQEILISFFEKEVD</sequence>
<dbReference type="RefSeq" id="WP_188116934.1">
    <property type="nucleotide sequence ID" value="NZ_FMYT01000049.1"/>
</dbReference>